<sequence length="144" mass="15401">MDLEPPSRGPLSFVSTSLQEVAIQYDAPPEQDYISPHQTSSPALGLLPRIPATQRLGSGSGPITINFEGTSSSPLPDHVMPSKAAGKRKPSKLVGKKKLVRSSPLQSLNLTRINVGRSLNPPRKKLCIEKATSLPCNKAGPRIT</sequence>
<gene>
    <name evidence="2" type="ORF">Bca52824_033643</name>
</gene>
<name>A0A8X7SFC8_BRACI</name>
<keyword evidence="3" id="KW-1185">Reference proteome</keyword>
<feature type="compositionally biased region" description="Polar residues" evidence="1">
    <location>
        <begin position="55"/>
        <end position="74"/>
    </location>
</feature>
<feature type="compositionally biased region" description="Basic residues" evidence="1">
    <location>
        <begin position="85"/>
        <end position="96"/>
    </location>
</feature>
<evidence type="ECO:0000256" key="1">
    <source>
        <dbReference type="SAM" id="MobiDB-lite"/>
    </source>
</evidence>
<evidence type="ECO:0000313" key="2">
    <source>
        <dbReference type="EMBL" id="KAG2304992.1"/>
    </source>
</evidence>
<reference evidence="2 3" key="1">
    <citation type="submission" date="2020-02" db="EMBL/GenBank/DDBJ databases">
        <authorList>
            <person name="Ma Q."/>
            <person name="Huang Y."/>
            <person name="Song X."/>
            <person name="Pei D."/>
        </authorList>
    </citation>
    <scope>NUCLEOTIDE SEQUENCE [LARGE SCALE GENOMIC DNA]</scope>
    <source>
        <strain evidence="2">Sxm20200214</strain>
        <tissue evidence="2">Leaf</tissue>
    </source>
</reference>
<evidence type="ECO:0000313" key="3">
    <source>
        <dbReference type="Proteomes" id="UP000886595"/>
    </source>
</evidence>
<dbReference type="AlphaFoldDB" id="A0A8X7SFC8"/>
<accession>A0A8X7SFC8</accession>
<proteinExistence type="predicted"/>
<dbReference type="EMBL" id="JAAMPC010000007">
    <property type="protein sequence ID" value="KAG2304992.1"/>
    <property type="molecule type" value="Genomic_DNA"/>
</dbReference>
<organism evidence="2 3">
    <name type="scientific">Brassica carinata</name>
    <name type="common">Ethiopian mustard</name>
    <name type="synonym">Abyssinian cabbage</name>
    <dbReference type="NCBI Taxonomy" id="52824"/>
    <lineage>
        <taxon>Eukaryota</taxon>
        <taxon>Viridiplantae</taxon>
        <taxon>Streptophyta</taxon>
        <taxon>Embryophyta</taxon>
        <taxon>Tracheophyta</taxon>
        <taxon>Spermatophyta</taxon>
        <taxon>Magnoliopsida</taxon>
        <taxon>eudicotyledons</taxon>
        <taxon>Gunneridae</taxon>
        <taxon>Pentapetalae</taxon>
        <taxon>rosids</taxon>
        <taxon>malvids</taxon>
        <taxon>Brassicales</taxon>
        <taxon>Brassicaceae</taxon>
        <taxon>Brassiceae</taxon>
        <taxon>Brassica</taxon>
    </lineage>
</organism>
<protein>
    <submittedName>
        <fullName evidence="2">Uncharacterized protein</fullName>
    </submittedName>
</protein>
<dbReference type="Proteomes" id="UP000886595">
    <property type="component" value="Unassembled WGS sequence"/>
</dbReference>
<feature type="region of interest" description="Disordered" evidence="1">
    <location>
        <begin position="52"/>
        <end position="96"/>
    </location>
</feature>
<comment type="caution">
    <text evidence="2">The sequence shown here is derived from an EMBL/GenBank/DDBJ whole genome shotgun (WGS) entry which is preliminary data.</text>
</comment>